<comment type="function">
    <text evidence="2">Converts proline to delta-1-pyrroline-5-carboxylate.</text>
</comment>
<comment type="cofactor">
    <cofactor evidence="2">
        <name>FAD</name>
        <dbReference type="ChEBI" id="CHEBI:57692"/>
    </cofactor>
</comment>
<comment type="caution">
    <text evidence="3">The sequence shown here is derived from an EMBL/GenBank/DDBJ whole genome shotgun (WGS) entry which is preliminary data.</text>
</comment>
<dbReference type="SUPFAM" id="SSF51730">
    <property type="entry name" value="FAD-linked oxidoreductase"/>
    <property type="match status" value="1"/>
</dbReference>
<keyword evidence="2" id="KW-0285">Flavoprotein</keyword>
<dbReference type="GO" id="GO:0004657">
    <property type="term" value="F:proline dehydrogenase activity"/>
    <property type="evidence" value="ECO:0007669"/>
    <property type="project" value="UniProtKB-EC"/>
</dbReference>
<dbReference type="EC" id="1.5.5.2" evidence="2"/>
<keyword evidence="2" id="KW-0642">Proline metabolism</keyword>
<proteinExistence type="inferred from homology"/>
<dbReference type="GO" id="GO:0010133">
    <property type="term" value="P:L-proline catabolic process to L-glutamate"/>
    <property type="evidence" value="ECO:0007669"/>
    <property type="project" value="TreeGrafter"/>
</dbReference>
<gene>
    <name evidence="3" type="ORF">Vretifemale_20064</name>
</gene>
<accession>A0A8J4CZ40</accession>
<dbReference type="OrthoDB" id="10498706at2759"/>
<keyword evidence="4" id="KW-1185">Reference proteome</keyword>
<dbReference type="PANTHER" id="PTHR13914:SF0">
    <property type="entry name" value="PROLINE DEHYDROGENASE 1, MITOCHONDRIAL"/>
    <property type="match status" value="1"/>
</dbReference>
<comment type="similarity">
    <text evidence="2">Belongs to the proline oxidase family.</text>
</comment>
<comment type="catalytic activity">
    <reaction evidence="2">
        <text>L-proline + a quinone = (S)-1-pyrroline-5-carboxylate + a quinol + H(+)</text>
        <dbReference type="Rhea" id="RHEA:23784"/>
        <dbReference type="ChEBI" id="CHEBI:15378"/>
        <dbReference type="ChEBI" id="CHEBI:17388"/>
        <dbReference type="ChEBI" id="CHEBI:24646"/>
        <dbReference type="ChEBI" id="CHEBI:60039"/>
        <dbReference type="ChEBI" id="CHEBI:132124"/>
        <dbReference type="EC" id="1.5.5.2"/>
    </reaction>
</comment>
<dbReference type="AlphaFoldDB" id="A0A8J4CZ40"/>
<dbReference type="InterPro" id="IPR015659">
    <property type="entry name" value="Proline_oxidase"/>
</dbReference>
<dbReference type="InterPro" id="IPR029041">
    <property type="entry name" value="FAD-linked_oxidoreductase-like"/>
</dbReference>
<dbReference type="GO" id="GO:0071949">
    <property type="term" value="F:FAD binding"/>
    <property type="evidence" value="ECO:0007669"/>
    <property type="project" value="TreeGrafter"/>
</dbReference>
<protein>
    <recommendedName>
        <fullName evidence="2">Proline dehydrogenase</fullName>
        <ecNumber evidence="2">1.5.5.2</ecNumber>
    </recommendedName>
</protein>
<evidence type="ECO:0000256" key="2">
    <source>
        <dbReference type="RuleBase" id="RU364054"/>
    </source>
</evidence>
<dbReference type="Gene3D" id="3.20.20.220">
    <property type="match status" value="1"/>
</dbReference>
<feature type="non-terminal residue" evidence="3">
    <location>
        <position position="541"/>
    </location>
</feature>
<dbReference type="EMBL" id="BNCP01000079">
    <property type="protein sequence ID" value="GIL92544.1"/>
    <property type="molecule type" value="Genomic_DNA"/>
</dbReference>
<dbReference type="GO" id="GO:0005739">
    <property type="term" value="C:mitochondrion"/>
    <property type="evidence" value="ECO:0007669"/>
    <property type="project" value="TreeGrafter"/>
</dbReference>
<dbReference type="PANTHER" id="PTHR13914">
    <property type="entry name" value="PROLINE OXIDASE"/>
    <property type="match status" value="1"/>
</dbReference>
<name>A0A8J4CZ40_9CHLO</name>
<evidence type="ECO:0000313" key="3">
    <source>
        <dbReference type="EMBL" id="GIL92544.1"/>
    </source>
</evidence>
<keyword evidence="1 2" id="KW-0560">Oxidoreductase</keyword>
<dbReference type="Proteomes" id="UP000747110">
    <property type="component" value="Unassembled WGS sequence"/>
</dbReference>
<sequence>KTTWFGLRYLLRPIHGRTAAPFMIGATPLTLRLLGQRPTVWSSHPTIRPGISQGCQTILFAGTISARSNIETGSPSGAWNYENMHAIMSVRPHPGGLFAFARHPRIGCRGHSSVSTVAGRASLPRRETNSLNFTDHQVVYEHQSTRHFCAGRGPAEVWARTNGLRAHGEGAKLDPVEMPEKTITAASPGQQPDEGMMVEDEFDRRMDALIASVDTAAAMPGTGFVAVHLAAVSGPRLLERISAVLRQALATFNPGDGFTDTDTSDVERGIINAEAFRDGYLKLAGVAAQRSPASNRASLIFTPTEQQLLERLQIRLQQLVERAVEKGVKLLFEADSRTESYLLWPALEYLAYGLMRKYNDAPLRPGAAAVVFLSYGSTATSGRDVADMPRRLRAELSLALWNGYTLGIKLVDYPGMNDVSCVDCVMVLLSAVRVCRAELMVGHNLALVAAAVAGMARLRLDLEKAPVYFEHLLKAADPQSVTPGNEGYKVYKYCPFDNVDRAKVRLVSQRALELLTQLEMLLQVRQQAMNGSQSDGGRMRS</sequence>
<evidence type="ECO:0000256" key="1">
    <source>
        <dbReference type="ARBA" id="ARBA00023002"/>
    </source>
</evidence>
<evidence type="ECO:0000313" key="4">
    <source>
        <dbReference type="Proteomes" id="UP000747110"/>
    </source>
</evidence>
<reference evidence="3" key="1">
    <citation type="journal article" date="2021" name="Proc. Natl. Acad. Sci. U.S.A.">
        <title>Three genomes in the algal genus Volvox reveal the fate of a haploid sex-determining region after a transition to homothallism.</title>
        <authorList>
            <person name="Yamamoto K."/>
            <person name="Hamaji T."/>
            <person name="Kawai-Toyooka H."/>
            <person name="Matsuzaki R."/>
            <person name="Takahashi F."/>
            <person name="Nishimura Y."/>
            <person name="Kawachi M."/>
            <person name="Noguchi H."/>
            <person name="Minakuchi Y."/>
            <person name="Umen J.G."/>
            <person name="Toyoda A."/>
            <person name="Nozaki H."/>
        </authorList>
    </citation>
    <scope>NUCLEOTIDE SEQUENCE</scope>
    <source>
        <strain evidence="3">NIES-3786</strain>
    </source>
</reference>
<organism evidence="3 4">
    <name type="scientific">Volvox reticuliferus</name>
    <dbReference type="NCBI Taxonomy" id="1737510"/>
    <lineage>
        <taxon>Eukaryota</taxon>
        <taxon>Viridiplantae</taxon>
        <taxon>Chlorophyta</taxon>
        <taxon>core chlorophytes</taxon>
        <taxon>Chlorophyceae</taxon>
        <taxon>CS clade</taxon>
        <taxon>Chlamydomonadales</taxon>
        <taxon>Volvocaceae</taxon>
        <taxon>Volvox</taxon>
    </lineage>
</organism>
<keyword evidence="2" id="KW-0274">FAD</keyword>